<evidence type="ECO:0000256" key="1">
    <source>
        <dbReference type="ARBA" id="ARBA00022741"/>
    </source>
</evidence>
<dbReference type="GO" id="GO:0004672">
    <property type="term" value="F:protein kinase activity"/>
    <property type="evidence" value="ECO:0007669"/>
    <property type="project" value="InterPro"/>
</dbReference>
<keyword evidence="2 3" id="KW-0067">ATP-binding</keyword>
<dbReference type="Ensembl" id="ENSACCT00020014773.1">
    <property type="protein sequence ID" value="ENSACCP00020014146.1"/>
    <property type="gene ID" value="ENSACCG00020009761.1"/>
</dbReference>
<organism evidence="5 6">
    <name type="scientific">Aquila chrysaetos chrysaetos</name>
    <dbReference type="NCBI Taxonomy" id="223781"/>
    <lineage>
        <taxon>Eukaryota</taxon>
        <taxon>Metazoa</taxon>
        <taxon>Chordata</taxon>
        <taxon>Craniata</taxon>
        <taxon>Vertebrata</taxon>
        <taxon>Euteleostomi</taxon>
        <taxon>Archelosauria</taxon>
        <taxon>Archosauria</taxon>
        <taxon>Dinosauria</taxon>
        <taxon>Saurischia</taxon>
        <taxon>Theropoda</taxon>
        <taxon>Coelurosauria</taxon>
        <taxon>Aves</taxon>
        <taxon>Neognathae</taxon>
        <taxon>Neoaves</taxon>
        <taxon>Telluraves</taxon>
        <taxon>Accipitrimorphae</taxon>
        <taxon>Accipitriformes</taxon>
        <taxon>Accipitridae</taxon>
        <taxon>Accipitrinae</taxon>
        <taxon>Aquila</taxon>
    </lineage>
</organism>
<evidence type="ECO:0000259" key="4">
    <source>
        <dbReference type="PROSITE" id="PS50011"/>
    </source>
</evidence>
<feature type="binding site" evidence="3">
    <location>
        <position position="26"/>
    </location>
    <ligand>
        <name>ATP</name>
        <dbReference type="ChEBI" id="CHEBI:30616"/>
    </ligand>
</feature>
<reference evidence="5" key="2">
    <citation type="submission" date="2025-09" db="UniProtKB">
        <authorList>
            <consortium name="Ensembl"/>
        </authorList>
    </citation>
    <scope>IDENTIFICATION</scope>
</reference>
<feature type="domain" description="Protein kinase" evidence="4">
    <location>
        <begin position="1"/>
        <end position="46"/>
    </location>
</feature>
<accession>A0A663EQL1</accession>
<dbReference type="PROSITE" id="PS50011">
    <property type="entry name" value="PROTEIN_KINASE_DOM"/>
    <property type="match status" value="1"/>
</dbReference>
<name>A0A663EQL1_AQUCH</name>
<dbReference type="SUPFAM" id="SSF56112">
    <property type="entry name" value="Protein kinase-like (PK-like)"/>
    <property type="match status" value="1"/>
</dbReference>
<dbReference type="PANTHER" id="PTHR24418">
    <property type="entry name" value="TYROSINE-PROTEIN KINASE"/>
    <property type="match status" value="1"/>
</dbReference>
<reference evidence="5" key="1">
    <citation type="submission" date="2025-08" db="UniProtKB">
        <authorList>
            <consortium name="Ensembl"/>
        </authorList>
    </citation>
    <scope>IDENTIFICATION</scope>
</reference>
<dbReference type="InterPro" id="IPR017441">
    <property type="entry name" value="Protein_kinase_ATP_BS"/>
</dbReference>
<dbReference type="Pfam" id="PF07714">
    <property type="entry name" value="PK_Tyr_Ser-Thr"/>
    <property type="match status" value="1"/>
</dbReference>
<sequence>MRELGSGQFGVVHLGKWKGQYDVAIKMIKEGAMSEDEFIEEAQTMM</sequence>
<dbReference type="InterPro" id="IPR000719">
    <property type="entry name" value="Prot_kinase_dom"/>
</dbReference>
<dbReference type="InParanoid" id="A0A663EQL1"/>
<dbReference type="Proteomes" id="UP000472275">
    <property type="component" value="Chromosome 23"/>
</dbReference>
<dbReference type="PROSITE" id="PS00107">
    <property type="entry name" value="PROTEIN_KINASE_ATP"/>
    <property type="match status" value="1"/>
</dbReference>
<dbReference type="AlphaFoldDB" id="A0A663EQL1"/>
<evidence type="ECO:0000313" key="6">
    <source>
        <dbReference type="Proteomes" id="UP000472275"/>
    </source>
</evidence>
<dbReference type="InterPro" id="IPR001245">
    <property type="entry name" value="Ser-Thr/Tyr_kinase_cat_dom"/>
</dbReference>
<keyword evidence="1 3" id="KW-0547">Nucleotide-binding</keyword>
<keyword evidence="6" id="KW-1185">Reference proteome</keyword>
<protein>
    <recommendedName>
        <fullName evidence="4">Protein kinase domain-containing protein</fullName>
    </recommendedName>
</protein>
<dbReference type="InterPro" id="IPR011009">
    <property type="entry name" value="Kinase-like_dom_sf"/>
</dbReference>
<dbReference type="Gene3D" id="3.30.200.20">
    <property type="entry name" value="Phosphorylase Kinase, domain 1"/>
    <property type="match status" value="1"/>
</dbReference>
<dbReference type="InterPro" id="IPR050198">
    <property type="entry name" value="Non-receptor_tyrosine_kinases"/>
</dbReference>
<dbReference type="GeneTree" id="ENSGT00940000161172"/>
<evidence type="ECO:0000313" key="5">
    <source>
        <dbReference type="Ensembl" id="ENSACCP00020014146.1"/>
    </source>
</evidence>
<dbReference type="GO" id="GO:0005524">
    <property type="term" value="F:ATP binding"/>
    <property type="evidence" value="ECO:0007669"/>
    <property type="project" value="UniProtKB-UniRule"/>
</dbReference>
<proteinExistence type="predicted"/>
<evidence type="ECO:0000256" key="2">
    <source>
        <dbReference type="ARBA" id="ARBA00022840"/>
    </source>
</evidence>
<evidence type="ECO:0000256" key="3">
    <source>
        <dbReference type="PROSITE-ProRule" id="PRU10141"/>
    </source>
</evidence>